<proteinExistence type="inferred from homology"/>
<name>A0A843XCS0_COLES</name>
<accession>A0A843XCS0</accession>
<dbReference type="SUPFAM" id="SSF51971">
    <property type="entry name" value="Nucleotide-binding domain"/>
    <property type="match status" value="1"/>
</dbReference>
<comment type="caution">
    <text evidence="6">The sequence shown here is derived from an EMBL/GenBank/DDBJ whole genome shotgun (WGS) entry which is preliminary data.</text>
</comment>
<organism evidence="6 7">
    <name type="scientific">Colocasia esculenta</name>
    <name type="common">Wild taro</name>
    <name type="synonym">Arum esculentum</name>
    <dbReference type="NCBI Taxonomy" id="4460"/>
    <lineage>
        <taxon>Eukaryota</taxon>
        <taxon>Viridiplantae</taxon>
        <taxon>Streptophyta</taxon>
        <taxon>Embryophyta</taxon>
        <taxon>Tracheophyta</taxon>
        <taxon>Spermatophyta</taxon>
        <taxon>Magnoliopsida</taxon>
        <taxon>Liliopsida</taxon>
        <taxon>Araceae</taxon>
        <taxon>Aroideae</taxon>
        <taxon>Colocasieae</taxon>
        <taxon>Colocasia</taxon>
    </lineage>
</organism>
<dbReference type="AlphaFoldDB" id="A0A843XCS0"/>
<evidence type="ECO:0000313" key="6">
    <source>
        <dbReference type="EMBL" id="MQM17017.1"/>
    </source>
</evidence>
<dbReference type="GO" id="GO:0071949">
    <property type="term" value="F:FAD binding"/>
    <property type="evidence" value="ECO:0007669"/>
    <property type="project" value="InterPro"/>
</dbReference>
<dbReference type="Proteomes" id="UP000652761">
    <property type="component" value="Unassembled WGS sequence"/>
</dbReference>
<gene>
    <name evidence="6" type="ORF">Taro_049981</name>
</gene>
<sequence length="433" mass="47527">MSGLAPSYTLLHPPQRPHPCCPPLPRPTRCSHPPLLDTARTRAIPPPSLMTQVLEDIVIIGAGIAGLATALGLHRYDSKAFLLLVRVVGSLTAFVFASLTWRHVLNFSCMPCRRLGLRSLVLESSDQLRATGFALATWSNAWRALDALGAADSLRARHIQLQEVVIASAASGEITSQMKLKAQATRSGEEPGLRCVRRNLLLEALASDLPEDTIRFGSKVVLIEEQGHLKLLHLADGSTLKAKVPSPIPFPQKELEKDPVKMKRYILNKLQKAPKGVVEAVERTEPSAIISSPLRLRWPFELLWGGVCRGNVCLAGDALHAMTPDLGQGGCSALEDGVTLARCLGEVFLGRRGGGAEEEHESIKEGLEKYARQRKWRSFELICTAYVLGRIQQSDGAVMNFLRDRVFKGQSKVRLLPLGRLRSRKTKNPSLHP</sequence>
<dbReference type="Pfam" id="PF01494">
    <property type="entry name" value="FAD_binding_3"/>
    <property type="match status" value="1"/>
</dbReference>
<protein>
    <recommendedName>
        <fullName evidence="5">FAD-binding domain-containing protein</fullName>
    </recommendedName>
</protein>
<keyword evidence="4" id="KW-0812">Transmembrane</keyword>
<feature type="transmembrane region" description="Helical" evidence="4">
    <location>
        <begin position="80"/>
        <end position="101"/>
    </location>
</feature>
<dbReference type="InterPro" id="IPR036188">
    <property type="entry name" value="FAD/NAD-bd_sf"/>
</dbReference>
<dbReference type="SUPFAM" id="SSF51905">
    <property type="entry name" value="FAD/NAD(P)-binding domain"/>
    <property type="match status" value="1"/>
</dbReference>
<evidence type="ECO:0000256" key="1">
    <source>
        <dbReference type="ARBA" id="ARBA00023002"/>
    </source>
</evidence>
<keyword evidence="4" id="KW-0472">Membrane</keyword>
<dbReference type="InterPro" id="IPR044560">
    <property type="entry name" value="MOase"/>
</dbReference>
<keyword evidence="2" id="KW-0503">Monooxygenase</keyword>
<dbReference type="InterPro" id="IPR002938">
    <property type="entry name" value="FAD-bd"/>
</dbReference>
<keyword evidence="1" id="KW-0560">Oxidoreductase</keyword>
<reference evidence="6" key="1">
    <citation type="submission" date="2017-07" db="EMBL/GenBank/DDBJ databases">
        <title>Taro Niue Genome Assembly and Annotation.</title>
        <authorList>
            <person name="Atibalentja N."/>
            <person name="Keating K."/>
            <person name="Fields C.J."/>
        </authorList>
    </citation>
    <scope>NUCLEOTIDE SEQUENCE</scope>
    <source>
        <strain evidence="6">Niue_2</strain>
        <tissue evidence="6">Leaf</tissue>
    </source>
</reference>
<evidence type="ECO:0000313" key="7">
    <source>
        <dbReference type="Proteomes" id="UP000652761"/>
    </source>
</evidence>
<evidence type="ECO:0000259" key="5">
    <source>
        <dbReference type="Pfam" id="PF01494"/>
    </source>
</evidence>
<dbReference type="PRINTS" id="PR00420">
    <property type="entry name" value="RNGMNOXGNASE"/>
</dbReference>
<dbReference type="OrthoDB" id="655030at2759"/>
<feature type="domain" description="FAD-binding" evidence="5">
    <location>
        <begin position="309"/>
        <end position="353"/>
    </location>
</feature>
<dbReference type="EMBL" id="NMUH01007296">
    <property type="protein sequence ID" value="MQM17017.1"/>
    <property type="molecule type" value="Genomic_DNA"/>
</dbReference>
<evidence type="ECO:0000256" key="3">
    <source>
        <dbReference type="ARBA" id="ARBA00024018"/>
    </source>
</evidence>
<evidence type="ECO:0000256" key="2">
    <source>
        <dbReference type="ARBA" id="ARBA00023033"/>
    </source>
</evidence>
<dbReference type="PANTHER" id="PTHR45934">
    <property type="entry name" value="FAD/NAD(P)-BINDING OXIDOREDUCTASE FAMILY PROTEIN"/>
    <property type="match status" value="1"/>
</dbReference>
<dbReference type="Gene3D" id="3.50.50.60">
    <property type="entry name" value="FAD/NAD(P)-binding domain"/>
    <property type="match status" value="2"/>
</dbReference>
<evidence type="ECO:0000256" key="4">
    <source>
        <dbReference type="SAM" id="Phobius"/>
    </source>
</evidence>
<keyword evidence="7" id="KW-1185">Reference proteome</keyword>
<feature type="transmembrane region" description="Helical" evidence="4">
    <location>
        <begin position="57"/>
        <end position="73"/>
    </location>
</feature>
<keyword evidence="4" id="KW-1133">Transmembrane helix</keyword>
<dbReference type="PANTHER" id="PTHR45934:SF28">
    <property type="entry name" value="OS03G0153100 PROTEIN"/>
    <property type="match status" value="1"/>
</dbReference>
<comment type="similarity">
    <text evidence="3">Belongs to the 3-hydroxybenzoate 6-hydroxylase family.</text>
</comment>
<dbReference type="GO" id="GO:0004497">
    <property type="term" value="F:monooxygenase activity"/>
    <property type="evidence" value="ECO:0007669"/>
    <property type="project" value="UniProtKB-KW"/>
</dbReference>